<sequence>MNNNTIITINTLRGPLQTRYETISGCSKLVEMINDCTIDLKLSKNTVLKILNYLRGCVSIKELYNNANCAYTLGIIFDEEDFVYLNIGGIIVYLNKTILETNFEYFQAFFRNYSNLEPDYTSILIDRCPIILKNILEKINKNITVFTEIEEKELEYYCYKCPNYFIDNSVLKYSKDHLGLIKTILPNATFNIGNEPSKKLILYETNCMTEALKIHKFVFENSFNIVDFHLISPIDNKLLANFTIKKNDEILNINRYIDHYHINYIEEYKIIRLLLRQNNEKCTYEISLPMEINVNEIIYHDRLSNYSIKKYKKYASFLKEIHEPVNCVKFNLNESLGIMDILKISDDCIMENLMFRLSDSNIKYIELFSNDLIFGKIPILTPKSRSKLHRPDYLKFSEDLLLSKSLNCDIIVHFNVAFVGRIYLEYDLINIKHQISIN</sequence>
<dbReference type="SUPFAM" id="SSF54695">
    <property type="entry name" value="POZ domain"/>
    <property type="match status" value="1"/>
</dbReference>
<name>A0ABM7NRH2_9VIRU</name>
<protein>
    <submittedName>
        <fullName evidence="1">BTB/POZ domain-containing protein</fullName>
    </submittedName>
</protein>
<dbReference type="InterPro" id="IPR011333">
    <property type="entry name" value="SKP1/BTB/POZ_sf"/>
</dbReference>
<accession>A0ABM7NRH2</accession>
<evidence type="ECO:0000313" key="2">
    <source>
        <dbReference type="Proteomes" id="UP001321479"/>
    </source>
</evidence>
<proteinExistence type="predicted"/>
<dbReference type="RefSeq" id="YP_010841352.1">
    <property type="nucleotide sequence ID" value="NC_079139.1"/>
</dbReference>
<organism evidence="1 2">
    <name type="scientific">Cotonvirus japonicus</name>
    <dbReference type="NCBI Taxonomy" id="2811091"/>
    <lineage>
        <taxon>Viruses</taxon>
        <taxon>Varidnaviria</taxon>
        <taxon>Bamfordvirae</taxon>
        <taxon>Nucleocytoviricota</taxon>
        <taxon>Megaviricetes</taxon>
        <taxon>Imitervirales</taxon>
        <taxon>Mimiviridae</taxon>
        <taxon>Megamimivirinae</taxon>
        <taxon>Cotonvirus</taxon>
        <taxon>Cotonvirus japonicum</taxon>
    </lineage>
</organism>
<evidence type="ECO:0000313" key="1">
    <source>
        <dbReference type="EMBL" id="BCS82744.1"/>
    </source>
</evidence>
<dbReference type="EMBL" id="AP024483">
    <property type="protein sequence ID" value="BCS82744.1"/>
    <property type="molecule type" value="Genomic_DNA"/>
</dbReference>
<keyword evidence="2" id="KW-1185">Reference proteome</keyword>
<dbReference type="Proteomes" id="UP001321479">
    <property type="component" value="Segment"/>
</dbReference>
<dbReference type="GeneID" id="80557949"/>
<reference evidence="1 2" key="1">
    <citation type="submission" date="2021-02" db="EMBL/GenBank/DDBJ databases">
        <title>Cotonvirus japonicus, which uses Golgi apparatus of host cells for its virion factory, phylogenetically links tailed tupanvirus and icosahedral mimivirus.</title>
        <authorList>
            <person name="Takahashi H."/>
            <person name="Fukaya S."/>
            <person name="Song C."/>
            <person name="Murata K."/>
            <person name="Takemura M."/>
        </authorList>
    </citation>
    <scope>NUCLEOTIDE SEQUENCE [LARGE SCALE GENOMIC DNA]</scope>
</reference>